<organism evidence="1 2">
    <name type="scientific">Psilocybe cyanescens</name>
    <dbReference type="NCBI Taxonomy" id="93625"/>
    <lineage>
        <taxon>Eukaryota</taxon>
        <taxon>Fungi</taxon>
        <taxon>Dikarya</taxon>
        <taxon>Basidiomycota</taxon>
        <taxon>Agaricomycotina</taxon>
        <taxon>Agaricomycetes</taxon>
        <taxon>Agaricomycetidae</taxon>
        <taxon>Agaricales</taxon>
        <taxon>Agaricineae</taxon>
        <taxon>Strophariaceae</taxon>
        <taxon>Psilocybe</taxon>
    </lineage>
</organism>
<dbReference type="PANTHER" id="PTHR33481:SF1">
    <property type="entry name" value="ENDONUCLEASE_EXONUCLEASE_PHOSPHATASE DOMAIN-CONTAINING PROTEIN-RELATED"/>
    <property type="match status" value="1"/>
</dbReference>
<sequence>MILYIIYNADLLEIVNRNNGEDAIGYVNDVTIIVTGADLDETTDKISMLMNDRGGRLEWSKEHNSQFELSKLAIMHCLPTYKAKRSNSNHPRLEVNGTLVKEVKSFKLLGIHIDSQLKWNCQLQKAAEKATRWVQNFIQLTRPTSGIEARLMQQLYIATVIPKMTYGLDIWYTLPTKPIGQAHNIGSVSGLRQLMQIQHKAALAITSGLRTTPNKLLNSHSQTGHITSPTPTPSSDAKYMTISPKLMIQDIHRQPSADI</sequence>
<dbReference type="EMBL" id="NHYD01002492">
    <property type="protein sequence ID" value="PPQ86444.1"/>
    <property type="molecule type" value="Genomic_DNA"/>
</dbReference>
<evidence type="ECO:0008006" key="3">
    <source>
        <dbReference type="Google" id="ProtNLM"/>
    </source>
</evidence>
<accession>A0A409X6V5</accession>
<dbReference type="STRING" id="93625.A0A409X6V5"/>
<evidence type="ECO:0000313" key="2">
    <source>
        <dbReference type="Proteomes" id="UP000283269"/>
    </source>
</evidence>
<dbReference type="OrthoDB" id="3261222at2759"/>
<comment type="caution">
    <text evidence="1">The sequence shown here is derived from an EMBL/GenBank/DDBJ whole genome shotgun (WGS) entry which is preliminary data.</text>
</comment>
<dbReference type="Proteomes" id="UP000283269">
    <property type="component" value="Unassembled WGS sequence"/>
</dbReference>
<protein>
    <recommendedName>
        <fullName evidence="3">Reverse transcriptase domain-containing protein</fullName>
    </recommendedName>
</protein>
<name>A0A409X6V5_PSICY</name>
<reference evidence="1 2" key="1">
    <citation type="journal article" date="2018" name="Evol. Lett.">
        <title>Horizontal gene cluster transfer increased hallucinogenic mushroom diversity.</title>
        <authorList>
            <person name="Reynolds H.T."/>
            <person name="Vijayakumar V."/>
            <person name="Gluck-Thaler E."/>
            <person name="Korotkin H.B."/>
            <person name="Matheny P.B."/>
            <person name="Slot J.C."/>
        </authorList>
    </citation>
    <scope>NUCLEOTIDE SEQUENCE [LARGE SCALE GENOMIC DNA]</scope>
    <source>
        <strain evidence="1 2">2631</strain>
    </source>
</reference>
<evidence type="ECO:0000313" key="1">
    <source>
        <dbReference type="EMBL" id="PPQ86444.1"/>
    </source>
</evidence>
<gene>
    <name evidence="1" type="ORF">CVT25_008101</name>
</gene>
<dbReference type="InParanoid" id="A0A409X6V5"/>
<keyword evidence="2" id="KW-1185">Reference proteome</keyword>
<dbReference type="PANTHER" id="PTHR33481">
    <property type="entry name" value="REVERSE TRANSCRIPTASE"/>
    <property type="match status" value="1"/>
</dbReference>
<dbReference type="AlphaFoldDB" id="A0A409X6V5"/>
<proteinExistence type="predicted"/>